<sequence>MNASSATGQAKGRFFFSIRYKVMAAMSALILILFPLTGYVAYMNGKSGVEAQIAQQTTGLALQTLDKINHHLALASYAVNLTNNLARSDVVRLKNGNEIIRFFQEMKRTYPQFQNFYFGDEEGNFWMVPQQKPEASILYDPRVRPWYQKAMRSENFCWTKVYIFSSTRRPGITAASMVRDNSGRTIGVVGIDIDLSSLSLFLKNMPIGKNGVAFILDSAGNYVAHPDMSLISTARKPDKVLSDAMDCLEGKKQMTGTIELNGRRFFAAHVPHLDKKWVVTVLVPYESFMGNIYNIRRSFAITFAAAILITILLGVYLTTYVTKPLTALVGLVKQVREGDLKGYIESSSNDEIGQLACQFNAMTEELSQRLFHLTTIHDLGKIVGEIFDLRNLLSQIVVNASHSMRSRRCSVAIWDQTQKRFSIKCAIGFKESEDHIVENMPLRGDSPILKKLRELCEPVIVNDITTDPRFSDIINMDIRLREPGQDLSFIAAPLMAHDKFLGVISVSEKMDSRPYNDEDLTLLVILSSQIVVAIDNANLYEELLLKARVDKELEIARNIQQRLLPPLPPSIPGLSISANYIPATEVSGDYYDFLAWDQDQLHMAVGDVSGKGIPASMMMVMLRSLLRYEASHGNLSLSEIMTKVNSLLLKDIDPSMFVTLVHAKLDLKTLNLNYVNAGHCYPCIIHEDGTISKLHSTGLLLGMFEQDDYAQENFQLKKGDILFMYSDGLEDLENEEEVKLGIEPVLNRIVQNRHLGAPTLSSEITALVNEYRCSARQFDDITYIILKIQ</sequence>
<accession>A0A2N1PQH0</accession>
<dbReference type="CDD" id="cd12912">
    <property type="entry name" value="PDC2_MCP_like"/>
    <property type="match status" value="1"/>
</dbReference>
<dbReference type="Pfam" id="PF00672">
    <property type="entry name" value="HAMP"/>
    <property type="match status" value="1"/>
</dbReference>
<feature type="transmembrane region" description="Helical" evidence="7">
    <location>
        <begin position="299"/>
        <end position="317"/>
    </location>
</feature>
<dbReference type="InterPro" id="IPR029016">
    <property type="entry name" value="GAF-like_dom_sf"/>
</dbReference>
<dbReference type="InterPro" id="IPR033479">
    <property type="entry name" value="dCache_1"/>
</dbReference>
<dbReference type="GO" id="GO:0007165">
    <property type="term" value="P:signal transduction"/>
    <property type="evidence" value="ECO:0007669"/>
    <property type="project" value="InterPro"/>
</dbReference>
<dbReference type="Pfam" id="PF01590">
    <property type="entry name" value="GAF"/>
    <property type="match status" value="1"/>
</dbReference>
<keyword evidence="5 7" id="KW-1133">Transmembrane helix</keyword>
<dbReference type="SMART" id="SM00065">
    <property type="entry name" value="GAF"/>
    <property type="match status" value="1"/>
</dbReference>
<dbReference type="Gene3D" id="3.60.40.10">
    <property type="entry name" value="PPM-type phosphatase domain"/>
    <property type="match status" value="1"/>
</dbReference>
<evidence type="ECO:0000256" key="7">
    <source>
        <dbReference type="SAM" id="Phobius"/>
    </source>
</evidence>
<dbReference type="Pfam" id="PF07228">
    <property type="entry name" value="SpoIIE"/>
    <property type="match status" value="1"/>
</dbReference>
<dbReference type="SUPFAM" id="SSF103190">
    <property type="entry name" value="Sensory domain-like"/>
    <property type="match status" value="1"/>
</dbReference>
<evidence type="ECO:0000256" key="5">
    <source>
        <dbReference type="ARBA" id="ARBA00022989"/>
    </source>
</evidence>
<proteinExistence type="predicted"/>
<dbReference type="GO" id="GO:0016791">
    <property type="term" value="F:phosphatase activity"/>
    <property type="evidence" value="ECO:0007669"/>
    <property type="project" value="TreeGrafter"/>
</dbReference>
<keyword evidence="2" id="KW-1003">Cell membrane</keyword>
<evidence type="ECO:0000256" key="6">
    <source>
        <dbReference type="ARBA" id="ARBA00023136"/>
    </source>
</evidence>
<organism evidence="9 10">
    <name type="scientific">Candidatus Wallbacteria bacterium HGW-Wallbacteria-1</name>
    <dbReference type="NCBI Taxonomy" id="2013854"/>
    <lineage>
        <taxon>Bacteria</taxon>
        <taxon>Candidatus Walliibacteriota</taxon>
    </lineage>
</organism>
<evidence type="ECO:0000256" key="1">
    <source>
        <dbReference type="ARBA" id="ARBA00004651"/>
    </source>
</evidence>
<evidence type="ECO:0000313" key="9">
    <source>
        <dbReference type="EMBL" id="PKK90578.1"/>
    </source>
</evidence>
<dbReference type="InterPro" id="IPR001932">
    <property type="entry name" value="PPM-type_phosphatase-like_dom"/>
</dbReference>
<evidence type="ECO:0000259" key="8">
    <source>
        <dbReference type="PROSITE" id="PS50885"/>
    </source>
</evidence>
<keyword evidence="6 7" id="KW-0472">Membrane</keyword>
<dbReference type="CDD" id="cd06225">
    <property type="entry name" value="HAMP"/>
    <property type="match status" value="1"/>
</dbReference>
<dbReference type="InterPro" id="IPR029151">
    <property type="entry name" value="Sensor-like_sf"/>
</dbReference>
<dbReference type="Proteomes" id="UP000233256">
    <property type="component" value="Unassembled WGS sequence"/>
</dbReference>
<dbReference type="EMBL" id="PGXC01000005">
    <property type="protein sequence ID" value="PKK90578.1"/>
    <property type="molecule type" value="Genomic_DNA"/>
</dbReference>
<dbReference type="SUPFAM" id="SSF158472">
    <property type="entry name" value="HAMP domain-like"/>
    <property type="match status" value="1"/>
</dbReference>
<dbReference type="InterPro" id="IPR052016">
    <property type="entry name" value="Bact_Sigma-Reg"/>
</dbReference>
<dbReference type="Pfam" id="PF02743">
    <property type="entry name" value="dCache_1"/>
    <property type="match status" value="1"/>
</dbReference>
<dbReference type="SUPFAM" id="SSF55781">
    <property type="entry name" value="GAF domain-like"/>
    <property type="match status" value="1"/>
</dbReference>
<dbReference type="SMART" id="SM00331">
    <property type="entry name" value="PP2C_SIG"/>
    <property type="match status" value="1"/>
</dbReference>
<feature type="transmembrane region" description="Helical" evidence="7">
    <location>
        <begin position="20"/>
        <end position="42"/>
    </location>
</feature>
<evidence type="ECO:0000256" key="2">
    <source>
        <dbReference type="ARBA" id="ARBA00022475"/>
    </source>
</evidence>
<dbReference type="PANTHER" id="PTHR43156">
    <property type="entry name" value="STAGE II SPORULATION PROTEIN E-RELATED"/>
    <property type="match status" value="1"/>
</dbReference>
<dbReference type="InterPro" id="IPR036457">
    <property type="entry name" value="PPM-type-like_dom_sf"/>
</dbReference>
<dbReference type="CDD" id="cd18773">
    <property type="entry name" value="PDC1_HK_sensor"/>
    <property type="match status" value="1"/>
</dbReference>
<gene>
    <name evidence="9" type="ORF">CVV64_09480</name>
</gene>
<name>A0A2N1PQH0_9BACT</name>
<keyword evidence="3 7" id="KW-0812">Transmembrane</keyword>
<evidence type="ECO:0000256" key="3">
    <source>
        <dbReference type="ARBA" id="ARBA00022692"/>
    </source>
</evidence>
<dbReference type="InterPro" id="IPR003660">
    <property type="entry name" value="HAMP_dom"/>
</dbReference>
<dbReference type="PANTHER" id="PTHR43156:SF2">
    <property type="entry name" value="STAGE II SPORULATION PROTEIN E"/>
    <property type="match status" value="1"/>
</dbReference>
<keyword evidence="4" id="KW-0378">Hydrolase</keyword>
<dbReference type="Gene3D" id="3.30.450.40">
    <property type="match status" value="1"/>
</dbReference>
<dbReference type="InterPro" id="IPR003018">
    <property type="entry name" value="GAF"/>
</dbReference>
<feature type="domain" description="HAMP" evidence="8">
    <location>
        <begin position="319"/>
        <end position="371"/>
    </location>
</feature>
<comment type="subcellular location">
    <subcellularLocation>
        <location evidence="1">Cell membrane</location>
        <topology evidence="1">Multi-pass membrane protein</topology>
    </subcellularLocation>
</comment>
<reference evidence="9 10" key="1">
    <citation type="journal article" date="2017" name="ISME J.">
        <title>Potential for microbial H2 and metal transformations associated with novel bacteria and archaea in deep terrestrial subsurface sediments.</title>
        <authorList>
            <person name="Hernsdorf A.W."/>
            <person name="Amano Y."/>
            <person name="Miyakawa K."/>
            <person name="Ise K."/>
            <person name="Suzuki Y."/>
            <person name="Anantharaman K."/>
            <person name="Probst A."/>
            <person name="Burstein D."/>
            <person name="Thomas B.C."/>
            <person name="Banfield J.F."/>
        </authorList>
    </citation>
    <scope>NUCLEOTIDE SEQUENCE [LARGE SCALE GENOMIC DNA]</scope>
    <source>
        <strain evidence="9">HGW-Wallbacteria-1</strain>
    </source>
</reference>
<dbReference type="SMART" id="SM00304">
    <property type="entry name" value="HAMP"/>
    <property type="match status" value="1"/>
</dbReference>
<dbReference type="SUPFAM" id="SSF81606">
    <property type="entry name" value="PP2C-like"/>
    <property type="match status" value="1"/>
</dbReference>
<dbReference type="AlphaFoldDB" id="A0A2N1PQH0"/>
<dbReference type="PROSITE" id="PS50885">
    <property type="entry name" value="HAMP"/>
    <property type="match status" value="1"/>
</dbReference>
<dbReference type="Gene3D" id="6.10.340.10">
    <property type="match status" value="1"/>
</dbReference>
<evidence type="ECO:0000313" key="10">
    <source>
        <dbReference type="Proteomes" id="UP000233256"/>
    </source>
</evidence>
<dbReference type="Gene3D" id="3.30.450.20">
    <property type="entry name" value="PAS domain"/>
    <property type="match status" value="2"/>
</dbReference>
<protein>
    <recommendedName>
        <fullName evidence="8">HAMP domain-containing protein</fullName>
    </recommendedName>
</protein>
<comment type="caution">
    <text evidence="9">The sequence shown here is derived from an EMBL/GenBank/DDBJ whole genome shotgun (WGS) entry which is preliminary data.</text>
</comment>
<dbReference type="GO" id="GO:0005886">
    <property type="term" value="C:plasma membrane"/>
    <property type="evidence" value="ECO:0007669"/>
    <property type="project" value="UniProtKB-SubCell"/>
</dbReference>
<evidence type="ECO:0000256" key="4">
    <source>
        <dbReference type="ARBA" id="ARBA00022801"/>
    </source>
</evidence>